<evidence type="ECO:0000313" key="2">
    <source>
        <dbReference type="Proteomes" id="UP001595778"/>
    </source>
</evidence>
<gene>
    <name evidence="1" type="ORF">ACFO0G_01125</name>
</gene>
<dbReference type="RefSeq" id="WP_376976116.1">
    <property type="nucleotide sequence ID" value="NZ_JBHSDQ010000001.1"/>
</dbReference>
<protein>
    <recommendedName>
        <fullName evidence="3">DUF3846 domain-containing protein</fullName>
    </recommendedName>
</protein>
<reference evidence="2" key="1">
    <citation type="journal article" date="2019" name="Int. J. Syst. Evol. Microbiol.">
        <title>The Global Catalogue of Microorganisms (GCM) 10K type strain sequencing project: providing services to taxonomists for standard genome sequencing and annotation.</title>
        <authorList>
            <consortium name="The Broad Institute Genomics Platform"/>
            <consortium name="The Broad Institute Genome Sequencing Center for Infectious Disease"/>
            <person name="Wu L."/>
            <person name="Ma J."/>
        </authorList>
    </citation>
    <scope>NUCLEOTIDE SEQUENCE [LARGE SCALE GENOMIC DNA]</scope>
    <source>
        <strain evidence="2">PJ61</strain>
    </source>
</reference>
<keyword evidence="2" id="KW-1185">Reference proteome</keyword>
<dbReference type="EMBL" id="JBHSDQ010000001">
    <property type="protein sequence ID" value="MFC4394677.1"/>
    <property type="molecule type" value="Genomic_DNA"/>
</dbReference>
<organism evidence="1 2">
    <name type="scientific">Arthrobacter sedimenti</name>
    <dbReference type="NCBI Taxonomy" id="2694931"/>
    <lineage>
        <taxon>Bacteria</taxon>
        <taxon>Bacillati</taxon>
        <taxon>Actinomycetota</taxon>
        <taxon>Actinomycetes</taxon>
        <taxon>Micrococcales</taxon>
        <taxon>Micrococcaceae</taxon>
        <taxon>Arthrobacter</taxon>
    </lineage>
</organism>
<dbReference type="Proteomes" id="UP001595778">
    <property type="component" value="Unassembled WGS sequence"/>
</dbReference>
<sequence length="149" mass="15768">MTVIPSLVSIVHGFNALLPAERRVLTAEAREKLPRGTITIDSDDCHAVADGNGGFLDVGLAGTYPAEQSAVLPVYVIAGPGLPPLVPGGGAILSSQADLDGIRYEFYAIDTAGDLLRWTALDDLYERFAWEAAGQEGEASPVFPITAWQ</sequence>
<comment type="caution">
    <text evidence="1">The sequence shown here is derived from an EMBL/GenBank/DDBJ whole genome shotgun (WGS) entry which is preliminary data.</text>
</comment>
<evidence type="ECO:0008006" key="3">
    <source>
        <dbReference type="Google" id="ProtNLM"/>
    </source>
</evidence>
<name>A0ABV8WES4_9MICC</name>
<evidence type="ECO:0000313" key="1">
    <source>
        <dbReference type="EMBL" id="MFC4394677.1"/>
    </source>
</evidence>
<accession>A0ABV8WES4</accession>
<proteinExistence type="predicted"/>